<dbReference type="Gene3D" id="2.60.40.1730">
    <property type="entry name" value="tricorn interacting facor f3 domain"/>
    <property type="match status" value="1"/>
</dbReference>
<evidence type="ECO:0000259" key="14">
    <source>
        <dbReference type="Pfam" id="PF01433"/>
    </source>
</evidence>
<evidence type="ECO:0000256" key="11">
    <source>
        <dbReference type="ARBA" id="ARBA00023049"/>
    </source>
</evidence>
<comment type="catalytic activity">
    <reaction evidence="1">
        <text>Release of an N-terminal amino acid, Xaa-|-Yaa- from a peptide, amide or arylamide. Xaa is preferably Ala, but may be most amino acids including Pro (slow action). When a terminal hydrophobic residue is followed by a prolyl residue, the two may be released as an intact Xaa-Pro dipeptide.</text>
        <dbReference type="EC" id="3.4.11.2"/>
    </reaction>
</comment>
<name>A0A6P2C2B6_9ACTN</name>
<dbReference type="GO" id="GO:0042277">
    <property type="term" value="F:peptide binding"/>
    <property type="evidence" value="ECO:0007669"/>
    <property type="project" value="TreeGrafter"/>
</dbReference>
<keyword evidence="7" id="KW-0645">Protease</keyword>
<dbReference type="Pfam" id="PF01433">
    <property type="entry name" value="Peptidase_M1"/>
    <property type="match status" value="1"/>
</dbReference>
<feature type="domain" description="ERAP1-like C-terminal" evidence="15">
    <location>
        <begin position="500"/>
        <end position="779"/>
    </location>
</feature>
<keyword evidence="17" id="KW-1185">Reference proteome</keyword>
<sequence length="806" mass="86950">MADLTQDEASDRARTIEVKSYDILLDLTAEPVVSRTKVRFRWLRPDASTFAELRTQGVRGVTLDGVSLPPPQDGRLYLSRAGDADQAVLVAEAEAGFSLEGHGLSRFTDPADGASYLMAMCYPDCGPELFCCFDQPDLTATFRFAVRLPDGWECVANGQLARREGDVVTFMPVSGMRPYDMTFCAGPFPAAARTQAGGTEVTVRHRHSLLGQPAVASLPRFMSNARDAVAWYADNLGVPCPYPAYDIVFMPDLAAMALSVPGLMVVNERLLGRSAAGDQFGAMICAHEVAHLWFGCLVGPRWWDDVWLDEAIATYLSYAALAAISGVSESASWTGFAYTDKPRAYEADGLPSRQPVWSAVSTATQGRDKPYGILYVKGASVIRSLAALIGDDALRLGLNDYLSRFAFGSATLDDLVGCWSRASGQDLAGWADQWLRTEGATTILLDGDDAVVQDVPRRQRIGIGLYDLDRDGRLRRRSLMHAELDAERTVVGGLTSADAIVLNDQDLSYTRTGFDAGSLRVLTAAACQVGDPLSEAVCWNGFWLLVTGGELPALQFTDMACRRLQAGGLPESGVETLLSRAVEAADAWAPPGQRAGLREQIANATRTAAGDARKLAIGFAAAAQSDDQLALLGAWLAGKDLPDGVGIDAELRARILFTLAARGLAREEDIDALPRLDPVTGEVNRATCLAMRPELTAKEAAWAVSLSRSEPARIAQASAAGIWVPGQEELMAGYRDRYFTEALTALVGRKPWPKARLSRLVFPVTLVSEATIEAADAAVLADNVLRLAVAEQATIMRRRLAARRQR</sequence>
<evidence type="ECO:0000313" key="17">
    <source>
        <dbReference type="Proteomes" id="UP000460272"/>
    </source>
</evidence>
<dbReference type="Pfam" id="PF11838">
    <property type="entry name" value="ERAP1_C"/>
    <property type="match status" value="1"/>
</dbReference>
<dbReference type="PANTHER" id="PTHR11533:SF174">
    <property type="entry name" value="PUROMYCIN-SENSITIVE AMINOPEPTIDASE-RELATED"/>
    <property type="match status" value="1"/>
</dbReference>
<comment type="caution">
    <text evidence="16">The sequence shown here is derived from an EMBL/GenBank/DDBJ whole genome shotgun (WGS) entry which is preliminary data.</text>
</comment>
<gene>
    <name evidence="16" type="ORF">EAS64_13405</name>
</gene>
<dbReference type="Proteomes" id="UP000460272">
    <property type="component" value="Unassembled WGS sequence"/>
</dbReference>
<keyword evidence="8" id="KW-0479">Metal-binding</keyword>
<evidence type="ECO:0000256" key="8">
    <source>
        <dbReference type="ARBA" id="ARBA00022723"/>
    </source>
</evidence>
<organism evidence="16 17">
    <name type="scientific">Trebonia kvetii</name>
    <dbReference type="NCBI Taxonomy" id="2480626"/>
    <lineage>
        <taxon>Bacteria</taxon>
        <taxon>Bacillati</taxon>
        <taxon>Actinomycetota</taxon>
        <taxon>Actinomycetes</taxon>
        <taxon>Streptosporangiales</taxon>
        <taxon>Treboniaceae</taxon>
        <taxon>Trebonia</taxon>
    </lineage>
</organism>
<dbReference type="Gene3D" id="1.10.390.10">
    <property type="entry name" value="Neutral Protease Domain 2"/>
    <property type="match status" value="1"/>
</dbReference>
<dbReference type="OrthoDB" id="100605at2"/>
<dbReference type="PANTHER" id="PTHR11533">
    <property type="entry name" value="PROTEASE M1 ZINC METALLOPROTEASE"/>
    <property type="match status" value="1"/>
</dbReference>
<evidence type="ECO:0000256" key="4">
    <source>
        <dbReference type="ARBA" id="ARBA00012564"/>
    </source>
</evidence>
<evidence type="ECO:0000256" key="6">
    <source>
        <dbReference type="ARBA" id="ARBA00022438"/>
    </source>
</evidence>
<dbReference type="EC" id="3.4.11.2" evidence="4"/>
<dbReference type="InterPro" id="IPR027268">
    <property type="entry name" value="Peptidase_M4/M1_CTD_sf"/>
</dbReference>
<comment type="similarity">
    <text evidence="3">Belongs to the peptidase M1 family.</text>
</comment>
<keyword evidence="6" id="KW-0031">Aminopeptidase</keyword>
<protein>
    <recommendedName>
        <fullName evidence="5">Aminopeptidase N</fullName>
        <ecNumber evidence="4">3.4.11.2</ecNumber>
    </recommendedName>
    <alternativeName>
        <fullName evidence="12">Alanine aminopeptidase</fullName>
    </alternativeName>
    <alternativeName>
        <fullName evidence="13">Lysyl aminopeptidase</fullName>
    </alternativeName>
</protein>
<dbReference type="EMBL" id="RPFW01000002">
    <property type="protein sequence ID" value="TVZ05524.1"/>
    <property type="molecule type" value="Genomic_DNA"/>
</dbReference>
<dbReference type="GO" id="GO:0006508">
    <property type="term" value="P:proteolysis"/>
    <property type="evidence" value="ECO:0007669"/>
    <property type="project" value="UniProtKB-KW"/>
</dbReference>
<evidence type="ECO:0000259" key="15">
    <source>
        <dbReference type="Pfam" id="PF11838"/>
    </source>
</evidence>
<evidence type="ECO:0000256" key="13">
    <source>
        <dbReference type="ARBA" id="ARBA00031533"/>
    </source>
</evidence>
<evidence type="ECO:0000256" key="10">
    <source>
        <dbReference type="ARBA" id="ARBA00022833"/>
    </source>
</evidence>
<feature type="domain" description="Peptidase M1 membrane alanine aminopeptidase" evidence="14">
    <location>
        <begin position="224"/>
        <end position="434"/>
    </location>
</feature>
<dbReference type="SUPFAM" id="SSF63737">
    <property type="entry name" value="Leukotriene A4 hydrolase N-terminal domain"/>
    <property type="match status" value="1"/>
</dbReference>
<dbReference type="RefSeq" id="WP_145853225.1">
    <property type="nucleotide sequence ID" value="NZ_RPFW01000002.1"/>
</dbReference>
<dbReference type="PRINTS" id="PR00756">
    <property type="entry name" value="ALADIPTASE"/>
</dbReference>
<dbReference type="GO" id="GO:0043171">
    <property type="term" value="P:peptide catabolic process"/>
    <property type="evidence" value="ECO:0007669"/>
    <property type="project" value="TreeGrafter"/>
</dbReference>
<dbReference type="GO" id="GO:0008270">
    <property type="term" value="F:zinc ion binding"/>
    <property type="evidence" value="ECO:0007669"/>
    <property type="project" value="InterPro"/>
</dbReference>
<keyword evidence="9" id="KW-0378">Hydrolase</keyword>
<evidence type="ECO:0000256" key="3">
    <source>
        <dbReference type="ARBA" id="ARBA00010136"/>
    </source>
</evidence>
<comment type="cofactor">
    <cofactor evidence="2">
        <name>Zn(2+)</name>
        <dbReference type="ChEBI" id="CHEBI:29105"/>
    </cofactor>
</comment>
<evidence type="ECO:0000256" key="5">
    <source>
        <dbReference type="ARBA" id="ARBA00015611"/>
    </source>
</evidence>
<evidence type="ECO:0000256" key="2">
    <source>
        <dbReference type="ARBA" id="ARBA00001947"/>
    </source>
</evidence>
<dbReference type="InterPro" id="IPR001930">
    <property type="entry name" value="Peptidase_M1"/>
</dbReference>
<evidence type="ECO:0000256" key="1">
    <source>
        <dbReference type="ARBA" id="ARBA00000098"/>
    </source>
</evidence>
<dbReference type="GO" id="GO:0016020">
    <property type="term" value="C:membrane"/>
    <property type="evidence" value="ECO:0007669"/>
    <property type="project" value="TreeGrafter"/>
</dbReference>
<keyword evidence="10" id="KW-0862">Zinc</keyword>
<keyword evidence="11" id="KW-0482">Metalloprotease</keyword>
<evidence type="ECO:0000256" key="9">
    <source>
        <dbReference type="ARBA" id="ARBA00022801"/>
    </source>
</evidence>
<evidence type="ECO:0000313" key="16">
    <source>
        <dbReference type="EMBL" id="TVZ05524.1"/>
    </source>
</evidence>
<accession>A0A6P2C2B6</accession>
<dbReference type="GO" id="GO:0070006">
    <property type="term" value="F:metalloaminopeptidase activity"/>
    <property type="evidence" value="ECO:0007669"/>
    <property type="project" value="TreeGrafter"/>
</dbReference>
<dbReference type="AlphaFoldDB" id="A0A6P2C2B6"/>
<dbReference type="GO" id="GO:0016285">
    <property type="term" value="F:alanyl aminopeptidase activity"/>
    <property type="evidence" value="ECO:0007669"/>
    <property type="project" value="UniProtKB-EC"/>
</dbReference>
<proteinExistence type="inferred from homology"/>
<dbReference type="GO" id="GO:0005615">
    <property type="term" value="C:extracellular space"/>
    <property type="evidence" value="ECO:0007669"/>
    <property type="project" value="TreeGrafter"/>
</dbReference>
<dbReference type="InterPro" id="IPR050344">
    <property type="entry name" value="Peptidase_M1_aminopeptidases"/>
</dbReference>
<dbReference type="InterPro" id="IPR042097">
    <property type="entry name" value="Aminopeptidase_N-like_N_sf"/>
</dbReference>
<dbReference type="SUPFAM" id="SSF55486">
    <property type="entry name" value="Metalloproteases ('zincins'), catalytic domain"/>
    <property type="match status" value="1"/>
</dbReference>
<dbReference type="InterPro" id="IPR024571">
    <property type="entry name" value="ERAP1-like_C_dom"/>
</dbReference>
<evidence type="ECO:0000256" key="7">
    <source>
        <dbReference type="ARBA" id="ARBA00022670"/>
    </source>
</evidence>
<dbReference type="InterPro" id="IPR014782">
    <property type="entry name" value="Peptidase_M1_dom"/>
</dbReference>
<reference evidence="16 17" key="1">
    <citation type="submission" date="2018-11" db="EMBL/GenBank/DDBJ databases">
        <title>Trebonia kvetii gen.nov., sp.nov., a novel acidophilic actinobacterium, and proposal of the new actinobacterial family Treboniaceae fam. nov.</title>
        <authorList>
            <person name="Rapoport D."/>
            <person name="Sagova-Mareckova M."/>
            <person name="Sedlacek I."/>
            <person name="Provaznik J."/>
            <person name="Kralova S."/>
            <person name="Pavlinic D."/>
            <person name="Benes V."/>
            <person name="Kopecky J."/>
        </authorList>
    </citation>
    <scope>NUCLEOTIDE SEQUENCE [LARGE SCALE GENOMIC DNA]</scope>
    <source>
        <strain evidence="16 17">15Tr583</strain>
    </source>
</reference>
<dbReference type="GO" id="GO:0005737">
    <property type="term" value="C:cytoplasm"/>
    <property type="evidence" value="ECO:0007669"/>
    <property type="project" value="TreeGrafter"/>
</dbReference>
<evidence type="ECO:0000256" key="12">
    <source>
        <dbReference type="ARBA" id="ARBA00029811"/>
    </source>
</evidence>